<accession>K3ZPI3</accession>
<dbReference type="HOGENOM" id="CLU_2890101_0_0_1"/>
<evidence type="ECO:0000256" key="1">
    <source>
        <dbReference type="SAM" id="MobiDB-lite"/>
    </source>
</evidence>
<proteinExistence type="predicted"/>
<evidence type="ECO:0000313" key="3">
    <source>
        <dbReference type="Proteomes" id="UP000004995"/>
    </source>
</evidence>
<evidence type="ECO:0000313" key="2">
    <source>
        <dbReference type="EnsemblPlants" id="KQK95349"/>
    </source>
</evidence>
<dbReference type="Gramene" id="KQK95348">
    <property type="protein sequence ID" value="KQK95348"/>
    <property type="gene ID" value="SETIT_028530mg"/>
</dbReference>
<dbReference type="EnsemblPlants" id="KQK95348">
    <property type="protein sequence ID" value="KQK95348"/>
    <property type="gene ID" value="SETIT_028530mg"/>
</dbReference>
<protein>
    <submittedName>
        <fullName evidence="2">Uncharacterized protein</fullName>
    </submittedName>
</protein>
<dbReference type="Gramene" id="KQK95349">
    <property type="protein sequence ID" value="KQK95349"/>
    <property type="gene ID" value="SETIT_028530mg"/>
</dbReference>
<feature type="region of interest" description="Disordered" evidence="1">
    <location>
        <begin position="1"/>
        <end position="20"/>
    </location>
</feature>
<name>K3ZPI3_SETIT</name>
<reference evidence="3" key="1">
    <citation type="journal article" date="2012" name="Nat. Biotechnol.">
        <title>Reference genome sequence of the model plant Setaria.</title>
        <authorList>
            <person name="Bennetzen J.L."/>
            <person name="Schmutz J."/>
            <person name="Wang H."/>
            <person name="Percifield R."/>
            <person name="Hawkins J."/>
            <person name="Pontaroli A.C."/>
            <person name="Estep M."/>
            <person name="Feng L."/>
            <person name="Vaughn J.N."/>
            <person name="Grimwood J."/>
            <person name="Jenkins J."/>
            <person name="Barry K."/>
            <person name="Lindquist E."/>
            <person name="Hellsten U."/>
            <person name="Deshpande S."/>
            <person name="Wang X."/>
            <person name="Wu X."/>
            <person name="Mitros T."/>
            <person name="Triplett J."/>
            <person name="Yang X."/>
            <person name="Ye C.Y."/>
            <person name="Mauro-Herrera M."/>
            <person name="Wang L."/>
            <person name="Li P."/>
            <person name="Sharma M."/>
            <person name="Sharma R."/>
            <person name="Ronald P.C."/>
            <person name="Panaud O."/>
            <person name="Kellogg E.A."/>
            <person name="Brutnell T.P."/>
            <person name="Doust A.N."/>
            <person name="Tuskan G.A."/>
            <person name="Rokhsar D."/>
            <person name="Devos K.M."/>
        </authorList>
    </citation>
    <scope>NUCLEOTIDE SEQUENCE [LARGE SCALE GENOMIC DNA]</scope>
    <source>
        <strain evidence="3">cv. Yugu1</strain>
    </source>
</reference>
<dbReference type="EMBL" id="AGNK02005144">
    <property type="status" value="NOT_ANNOTATED_CDS"/>
    <property type="molecule type" value="Genomic_DNA"/>
</dbReference>
<keyword evidence="3" id="KW-1185">Reference proteome</keyword>
<dbReference type="Proteomes" id="UP000004995">
    <property type="component" value="Unassembled WGS sequence"/>
</dbReference>
<dbReference type="EnsemblPlants" id="KQK95349">
    <property type="protein sequence ID" value="KQK95349"/>
    <property type="gene ID" value="SETIT_028530mg"/>
</dbReference>
<dbReference type="AlphaFoldDB" id="K3ZPI3"/>
<reference evidence="2" key="2">
    <citation type="submission" date="2018-08" db="UniProtKB">
        <authorList>
            <consortium name="EnsemblPlants"/>
        </authorList>
    </citation>
    <scope>IDENTIFICATION</scope>
    <source>
        <strain evidence="2">Yugu1</strain>
    </source>
</reference>
<sequence>MPQPHDSAQENGEGNLKREMLQSCAEDNGAEGVAEVSKVSKPSKRRRKDPVADPSSLEFSGSG</sequence>
<organism evidence="2 3">
    <name type="scientific">Setaria italica</name>
    <name type="common">Foxtail millet</name>
    <name type="synonym">Panicum italicum</name>
    <dbReference type="NCBI Taxonomy" id="4555"/>
    <lineage>
        <taxon>Eukaryota</taxon>
        <taxon>Viridiplantae</taxon>
        <taxon>Streptophyta</taxon>
        <taxon>Embryophyta</taxon>
        <taxon>Tracheophyta</taxon>
        <taxon>Spermatophyta</taxon>
        <taxon>Magnoliopsida</taxon>
        <taxon>Liliopsida</taxon>
        <taxon>Poales</taxon>
        <taxon>Poaceae</taxon>
        <taxon>PACMAD clade</taxon>
        <taxon>Panicoideae</taxon>
        <taxon>Panicodae</taxon>
        <taxon>Paniceae</taxon>
        <taxon>Cenchrinae</taxon>
        <taxon>Setaria</taxon>
    </lineage>
</organism>
<feature type="region of interest" description="Disordered" evidence="1">
    <location>
        <begin position="26"/>
        <end position="63"/>
    </location>
</feature>